<protein>
    <recommendedName>
        <fullName evidence="3">Carboxylesterase type B domain-containing protein</fullName>
    </recommendedName>
</protein>
<sequence>MLKSVRKNFWCWCLTSIVAVSWAKCEKAAKEVDDFIMGSDKELSDLVLTTALGKIRGTLLTSQAGRNFYAFRGIRYAKAPIGDLRFKPAEPVEQWFDIFDATIDGPMCPQPGLNSLDVSEDCLRVNIYTRELPSENNPNVKKPVIVFIHPGEFYSLSGQSKNFAGPQYFMDRNIVLVTFNYRLASLGFLSTGTREAPGNLGLKDQVLLLRWLKLHISRFGGDSSSITLLGYGAGALSITLHMVSPMSRNLFHKAIIMSGSATGQWELPEEQLALAQRQATLLKCPSENITEMMYCLKEKHYLQYANSLTYMFEFGRQNPLILWKPVVERDFGQERFLIEDPVKSYQNGEFMKIPIITGMTKDEFVGPAINILENEHLLRTFEYHFDQVAPICFLYNSSSPKAANISSELWNFYFGDQPLSLQLSLENLTKLYSDALTGFAVHRFVHLAARSTKVYYYRFSYQGQKSHINYPENGPYGVVHHDDLMYLFVEPSVSRMFTDDDDDFIMVNTLTRMFSSFAYKGDPNKPSDEQLRNMRWRPFSYKKQYYLDIGDELVMRGGLNTERYELWKRLFPLNWRRQSKNGAGNMINDYE</sequence>
<dbReference type="EMBL" id="JRES01001704">
    <property type="protein sequence ID" value="KNC20739.1"/>
    <property type="molecule type" value="Genomic_DNA"/>
</dbReference>
<dbReference type="OrthoDB" id="19653at2759"/>
<dbReference type="Proteomes" id="UP000037069">
    <property type="component" value="Unassembled WGS sequence"/>
</dbReference>
<evidence type="ECO:0000259" key="3">
    <source>
        <dbReference type="Pfam" id="PF00135"/>
    </source>
</evidence>
<keyword evidence="2" id="KW-0732">Signal</keyword>
<dbReference type="AlphaFoldDB" id="A0A0L0BN84"/>
<dbReference type="FunFam" id="3.40.50.1820:FF:000155">
    <property type="entry name" value="Carboxylic ester hydrolase"/>
    <property type="match status" value="1"/>
</dbReference>
<keyword evidence="1" id="KW-0325">Glycoprotein</keyword>
<comment type="caution">
    <text evidence="4">The sequence shown here is derived from an EMBL/GenBank/DDBJ whole genome shotgun (WGS) entry which is preliminary data.</text>
</comment>
<evidence type="ECO:0000313" key="5">
    <source>
        <dbReference type="Proteomes" id="UP000037069"/>
    </source>
</evidence>
<evidence type="ECO:0000313" key="4">
    <source>
        <dbReference type="EMBL" id="KNC20739.1"/>
    </source>
</evidence>
<dbReference type="Pfam" id="PF00135">
    <property type="entry name" value="COesterase"/>
    <property type="match status" value="1"/>
</dbReference>
<evidence type="ECO:0000256" key="1">
    <source>
        <dbReference type="ARBA" id="ARBA00023180"/>
    </source>
</evidence>
<evidence type="ECO:0000256" key="2">
    <source>
        <dbReference type="SAM" id="SignalP"/>
    </source>
</evidence>
<dbReference type="PANTHER" id="PTHR11559">
    <property type="entry name" value="CARBOXYLESTERASE"/>
    <property type="match status" value="1"/>
</dbReference>
<dbReference type="InterPro" id="IPR050309">
    <property type="entry name" value="Type-B_Carboxylest/Lipase"/>
</dbReference>
<dbReference type="InterPro" id="IPR029058">
    <property type="entry name" value="AB_hydrolase_fold"/>
</dbReference>
<dbReference type="InterPro" id="IPR002018">
    <property type="entry name" value="CarbesteraseB"/>
</dbReference>
<feature type="domain" description="Carboxylesterase type B" evidence="3">
    <location>
        <begin position="45"/>
        <end position="567"/>
    </location>
</feature>
<gene>
    <name evidence="4" type="ORF">FF38_07922</name>
</gene>
<proteinExistence type="predicted"/>
<dbReference type="OMA" id="SRMFTED"/>
<feature type="signal peptide" evidence="2">
    <location>
        <begin position="1"/>
        <end position="23"/>
    </location>
</feature>
<dbReference type="Gene3D" id="3.40.50.1820">
    <property type="entry name" value="alpha/beta hydrolase"/>
    <property type="match status" value="1"/>
</dbReference>
<feature type="chain" id="PRO_5005534951" description="Carboxylesterase type B domain-containing protein" evidence="2">
    <location>
        <begin position="24"/>
        <end position="591"/>
    </location>
</feature>
<organism evidence="4 5">
    <name type="scientific">Lucilia cuprina</name>
    <name type="common">Green bottle fly</name>
    <name type="synonym">Australian sheep blowfly</name>
    <dbReference type="NCBI Taxonomy" id="7375"/>
    <lineage>
        <taxon>Eukaryota</taxon>
        <taxon>Metazoa</taxon>
        <taxon>Ecdysozoa</taxon>
        <taxon>Arthropoda</taxon>
        <taxon>Hexapoda</taxon>
        <taxon>Insecta</taxon>
        <taxon>Pterygota</taxon>
        <taxon>Neoptera</taxon>
        <taxon>Endopterygota</taxon>
        <taxon>Diptera</taxon>
        <taxon>Brachycera</taxon>
        <taxon>Muscomorpha</taxon>
        <taxon>Oestroidea</taxon>
        <taxon>Calliphoridae</taxon>
        <taxon>Luciliinae</taxon>
        <taxon>Lucilia</taxon>
    </lineage>
</organism>
<accession>A0A0L0BN84</accession>
<dbReference type="SUPFAM" id="SSF53474">
    <property type="entry name" value="alpha/beta-Hydrolases"/>
    <property type="match status" value="1"/>
</dbReference>
<keyword evidence="5" id="KW-1185">Reference proteome</keyword>
<name>A0A0L0BN84_LUCCU</name>
<dbReference type="ESTHER" id="luccu-a0a0l0bn84">
    <property type="family name" value="OtherNon-catalytic_C"/>
</dbReference>
<reference evidence="4 5" key="1">
    <citation type="journal article" date="2015" name="Nat. Commun.">
        <title>Lucilia cuprina genome unlocks parasitic fly biology to underpin future interventions.</title>
        <authorList>
            <person name="Anstead C.A."/>
            <person name="Korhonen P.K."/>
            <person name="Young N.D."/>
            <person name="Hall R.S."/>
            <person name="Jex A.R."/>
            <person name="Murali S.C."/>
            <person name="Hughes D.S."/>
            <person name="Lee S.F."/>
            <person name="Perry T."/>
            <person name="Stroehlein A.J."/>
            <person name="Ansell B.R."/>
            <person name="Breugelmans B."/>
            <person name="Hofmann A."/>
            <person name="Qu J."/>
            <person name="Dugan S."/>
            <person name="Lee S.L."/>
            <person name="Chao H."/>
            <person name="Dinh H."/>
            <person name="Han Y."/>
            <person name="Doddapaneni H.V."/>
            <person name="Worley K.C."/>
            <person name="Muzny D.M."/>
            <person name="Ioannidis P."/>
            <person name="Waterhouse R.M."/>
            <person name="Zdobnov E.M."/>
            <person name="James P.J."/>
            <person name="Bagnall N.H."/>
            <person name="Kotze A.C."/>
            <person name="Gibbs R.A."/>
            <person name="Richards S."/>
            <person name="Batterham P."/>
            <person name="Gasser R.B."/>
        </authorList>
    </citation>
    <scope>NUCLEOTIDE SEQUENCE [LARGE SCALE GENOMIC DNA]</scope>
    <source>
        <strain evidence="4 5">LS</strain>
        <tissue evidence="4">Full body</tissue>
    </source>
</reference>
<dbReference type="STRING" id="7375.A0A0L0BN84"/>